<evidence type="ECO:0000256" key="4">
    <source>
        <dbReference type="SAM" id="MobiDB-lite"/>
    </source>
</evidence>
<accession>A0A7W1WSA8</accession>
<dbReference type="Gene3D" id="3.90.400.10">
    <property type="entry name" value="Oligo-1,6-glucosidase, Domain 2"/>
    <property type="match status" value="1"/>
</dbReference>
<keyword evidence="8" id="KW-1185">Reference proteome</keyword>
<dbReference type="SMART" id="SM00642">
    <property type="entry name" value="Aamy"/>
    <property type="match status" value="1"/>
</dbReference>
<feature type="domain" description="CBM20" evidence="6">
    <location>
        <begin position="1222"/>
        <end position="1319"/>
    </location>
</feature>
<dbReference type="SUPFAM" id="SSF51011">
    <property type="entry name" value="Glycosyl hydrolase domain"/>
    <property type="match status" value="1"/>
</dbReference>
<dbReference type="SUPFAM" id="SSF49452">
    <property type="entry name" value="Starch-binding domain-like"/>
    <property type="match status" value="1"/>
</dbReference>
<dbReference type="CDD" id="cd11338">
    <property type="entry name" value="AmyAc_CMD"/>
    <property type="match status" value="1"/>
</dbReference>
<feature type="domain" description="Fibronectin type-III" evidence="5">
    <location>
        <begin position="928"/>
        <end position="1016"/>
    </location>
</feature>
<dbReference type="Pfam" id="PF22026">
    <property type="entry name" value="Alpha-amylase_C_2"/>
    <property type="match status" value="1"/>
</dbReference>
<organism evidence="7 8">
    <name type="scientific">Paenactinomyces guangxiensis</name>
    <dbReference type="NCBI Taxonomy" id="1490290"/>
    <lineage>
        <taxon>Bacteria</taxon>
        <taxon>Bacillati</taxon>
        <taxon>Bacillota</taxon>
        <taxon>Bacilli</taxon>
        <taxon>Bacillales</taxon>
        <taxon>Thermoactinomycetaceae</taxon>
        <taxon>Paenactinomyces</taxon>
    </lineage>
</organism>
<dbReference type="InterPro" id="IPR002044">
    <property type="entry name" value="CBM20"/>
</dbReference>
<keyword evidence="2" id="KW-0106">Calcium</keyword>
<dbReference type="GO" id="GO:2001070">
    <property type="term" value="F:starch binding"/>
    <property type="evidence" value="ECO:0007669"/>
    <property type="project" value="InterPro"/>
</dbReference>
<dbReference type="InterPro" id="IPR006047">
    <property type="entry name" value="GH13_cat_dom"/>
</dbReference>
<name>A0A7W1WSA8_9BACL</name>
<dbReference type="GO" id="GO:0004553">
    <property type="term" value="F:hydrolase activity, hydrolyzing O-glycosyl compounds"/>
    <property type="evidence" value="ECO:0007669"/>
    <property type="project" value="InterPro"/>
</dbReference>
<dbReference type="Pfam" id="PF00128">
    <property type="entry name" value="Alpha-amylase"/>
    <property type="match status" value="1"/>
</dbReference>
<evidence type="ECO:0000313" key="8">
    <source>
        <dbReference type="Proteomes" id="UP000535491"/>
    </source>
</evidence>
<evidence type="ECO:0000259" key="6">
    <source>
        <dbReference type="PROSITE" id="PS51166"/>
    </source>
</evidence>
<keyword evidence="1" id="KW-0378">Hydrolase</keyword>
<dbReference type="CDD" id="cd02857">
    <property type="entry name" value="E_set_CDase_PDE_N"/>
    <property type="match status" value="1"/>
</dbReference>
<gene>
    <name evidence="7" type="ORF">H1191_12065</name>
</gene>
<dbReference type="PROSITE" id="PS51166">
    <property type="entry name" value="CBM20"/>
    <property type="match status" value="1"/>
</dbReference>
<dbReference type="RefSeq" id="WP_181752278.1">
    <property type="nucleotide sequence ID" value="NZ_JACEIQ010000011.1"/>
</dbReference>
<dbReference type="Gene3D" id="3.20.20.80">
    <property type="entry name" value="Glycosidases"/>
    <property type="match status" value="1"/>
</dbReference>
<evidence type="ECO:0000256" key="2">
    <source>
        <dbReference type="ARBA" id="ARBA00022837"/>
    </source>
</evidence>
<evidence type="ECO:0000256" key="3">
    <source>
        <dbReference type="ARBA" id="ARBA00023295"/>
    </source>
</evidence>
<dbReference type="CDD" id="cd12962">
    <property type="entry name" value="X25_BaPul_like"/>
    <property type="match status" value="2"/>
</dbReference>
<dbReference type="Gene3D" id="2.60.40.1180">
    <property type="entry name" value="Golgi alpha-mannosidase II"/>
    <property type="match status" value="1"/>
</dbReference>
<dbReference type="InterPro" id="IPR003961">
    <property type="entry name" value="FN3_dom"/>
</dbReference>
<dbReference type="InterPro" id="IPR013783">
    <property type="entry name" value="Ig-like_fold"/>
</dbReference>
<reference evidence="7 8" key="1">
    <citation type="submission" date="2020-07" db="EMBL/GenBank/DDBJ databases">
        <authorList>
            <person name="Feng H."/>
        </authorList>
    </citation>
    <scope>NUCLEOTIDE SEQUENCE [LARGE SCALE GENOMIC DNA]</scope>
    <source>
        <strain evidence="8">s-10</strain>
    </source>
</reference>
<feature type="region of interest" description="Disordered" evidence="4">
    <location>
        <begin position="388"/>
        <end position="424"/>
    </location>
</feature>
<dbReference type="SUPFAM" id="SSF81296">
    <property type="entry name" value="E set domains"/>
    <property type="match status" value="1"/>
</dbReference>
<dbReference type="PROSITE" id="PS50853">
    <property type="entry name" value="FN3"/>
    <property type="match status" value="1"/>
</dbReference>
<comment type="caution">
    <text evidence="7">The sequence shown here is derived from an EMBL/GenBank/DDBJ whole genome shotgun (WGS) entry which is preliminary data.</text>
</comment>
<dbReference type="InterPro" id="IPR054174">
    <property type="entry name" value="Alpha-amylase-like_C"/>
</dbReference>
<dbReference type="InterPro" id="IPR014756">
    <property type="entry name" value="Ig_E-set"/>
</dbReference>
<dbReference type="InterPro" id="IPR045857">
    <property type="entry name" value="O16G_dom_2"/>
</dbReference>
<dbReference type="PANTHER" id="PTHR10357:SF210">
    <property type="entry name" value="MALTODEXTRIN GLUCOSIDASE"/>
    <property type="match status" value="1"/>
</dbReference>
<dbReference type="InterPro" id="IPR004185">
    <property type="entry name" value="Glyco_hydro_13_lg-like_dom"/>
</dbReference>
<feature type="compositionally biased region" description="Basic and acidic residues" evidence="4">
    <location>
        <begin position="388"/>
        <end position="409"/>
    </location>
</feature>
<dbReference type="Proteomes" id="UP000535491">
    <property type="component" value="Unassembled WGS sequence"/>
</dbReference>
<dbReference type="SUPFAM" id="SSF49265">
    <property type="entry name" value="Fibronectin type III"/>
    <property type="match status" value="1"/>
</dbReference>
<dbReference type="Pfam" id="PF09136">
    <property type="entry name" value="Glucodextran_B"/>
    <property type="match status" value="1"/>
</dbReference>
<dbReference type="InterPro" id="IPR013780">
    <property type="entry name" value="Glyco_hydro_b"/>
</dbReference>
<dbReference type="Pfam" id="PF22058">
    <property type="entry name" value="X25_BaPul_like"/>
    <property type="match status" value="2"/>
</dbReference>
<dbReference type="InterPro" id="IPR036116">
    <property type="entry name" value="FN3_sf"/>
</dbReference>
<dbReference type="SMART" id="SM01065">
    <property type="entry name" value="CBM_2"/>
    <property type="match status" value="2"/>
</dbReference>
<protein>
    <submittedName>
        <fullName evidence="7">Alpha amylase N-terminal ig-like domain-containing protein</fullName>
    </submittedName>
</protein>
<dbReference type="InterPro" id="IPR054409">
    <property type="entry name" value="X25_BaPul-like"/>
</dbReference>
<sequence>MKGKTLFSLVIIFSLVMQTISFTAGISVKAQERMVTLTGTLQDELGGSGEWNPSDSKTVMAKQENGTYQLTGTLPAGSYEYKIAINGSWDENYGVGGEPNGANYKLTLDKETTLTFTYNDTTHRVIVHIPLPREQQPRIVGDIQPDIEAGSDWSPAESTAFLEDNDRDNIYTYTTNVPGGKHEFKVVLGNSWEAAAYPSDNFVLNVLKDTKITFYYNHDTKAVYTDYDPGVPDGKIQTNELLHDTWEELYRSPFGAVKAGQAVKLRLQAKKGDLSGAKVMLRNTDNGKTTLVDMENAGWTELHGKNVEFWEVTVRPEQKGVYGYKFIVRDGDSVKEYGEDSREGHTGMAVDNNASTFQLTVYDPSYHTPDWMKEAVVYQIFPDRFHNGNKKNDTAKSKARGNEPVEHRKWNQLPDNPRLKDSEGYDGDGIWSNDFFGGDIKGIQDKLDYIQSLGVNTLYLNPIAKAASNHKYDATDYKSIDPMFGSPEEFQTFVRECKKRKMNLILDGVFNHVGDDSIYFDRYGKYKTVGAYEYWSRVYDLINNGVKEETAKKRVEQQLRAEGQEFSPYGFHNWFNIENKKENGVYKYQSWWGFDSLPEIKAVPGKAVDHDSELNNQDFANYIMFHNDSVAKTWLKRGASGWRLDVANEVDPDFWRTFREELKQDRKKEPLILGEIWDDASKYFLGDLFDSVMNYRFRDAIIDYLKNGNAQQAAEQLRAVQEDYPDEALHALMNLMGSHDTPRAAFVLGNGTESHERAEHDKNYNPELGIQRLKIASILQMGYSGAPTIYYGDEAGVTGSKDPDDRRTYPWGKENRELIKHYQAIGQVRNEFKHLFAYGDLHHLYARDDVMIFARSNDKQIALVATNRGSQVKTVELNVTDLMKNNIKLTDQLDENYNIISKDGKLTVTIPAMSGRMLVSDKGQNIKQTKAVSKLVAIEGNHSVTLKWKGNAKSYHVYQTTVSGALYQKVASTRHTSITIDGLNNGRKYYFAVTAVDEEQNESARTETRQAVIPHIKLTSENTQIKNITQLENATLDLSKKQVVSGEIFIAGGTEQDQAEGLTARLEIKEPGASDWVSTPAQYTGQHGGFNVFSAQFLPFTTGEYQYRYAFSTDLGRQWMASEIKTVTISKGADTIPPADSIHLKQPAQESGQVNLSWSILGAKDPYMIAIVRNGTMVDQLFDTGIKTYKDIEVNNGTPYRYQVKVYDRFGNFVSSNIVNVIPDLVTIKVTFKVNLPDYTPQGVKITIPGNKNGWNTGAWEMTRGGAVTNDYEYTIEAQEGEVLSYKYVKGGTWEQEGLADHTPNNPNDDDVSYYGYGATDTNLQIIVTNQGENRMIVQDKVLRWIDQPVVITSHTDGQTVTTETITLKGTAIKEGILTINGERVSIRDDMEFSHTLSLQEGANTFNIRIEPSEENKSTIFKNDAGAIAKNTKEFSFIIYKD</sequence>
<dbReference type="PANTHER" id="PTHR10357">
    <property type="entry name" value="ALPHA-AMYLASE FAMILY MEMBER"/>
    <property type="match status" value="1"/>
</dbReference>
<evidence type="ECO:0000313" key="7">
    <source>
        <dbReference type="EMBL" id="MBA4495044.1"/>
    </source>
</evidence>
<dbReference type="GO" id="GO:0005975">
    <property type="term" value="P:carbohydrate metabolic process"/>
    <property type="evidence" value="ECO:0007669"/>
    <property type="project" value="InterPro"/>
</dbReference>
<dbReference type="InterPro" id="IPR013784">
    <property type="entry name" value="Carb-bd-like_fold"/>
</dbReference>
<evidence type="ECO:0000259" key="5">
    <source>
        <dbReference type="PROSITE" id="PS50853"/>
    </source>
</evidence>
<dbReference type="SUPFAM" id="SSF51445">
    <property type="entry name" value="(Trans)glycosidases"/>
    <property type="match status" value="1"/>
</dbReference>
<dbReference type="InterPro" id="IPR017853">
    <property type="entry name" value="GH"/>
</dbReference>
<dbReference type="SMART" id="SM00060">
    <property type="entry name" value="FN3"/>
    <property type="match status" value="2"/>
</dbReference>
<dbReference type="EMBL" id="JACEIQ010000011">
    <property type="protein sequence ID" value="MBA4495044.1"/>
    <property type="molecule type" value="Genomic_DNA"/>
</dbReference>
<proteinExistence type="predicted"/>
<evidence type="ECO:0000256" key="1">
    <source>
        <dbReference type="ARBA" id="ARBA00022801"/>
    </source>
</evidence>
<dbReference type="CDD" id="cd00063">
    <property type="entry name" value="FN3"/>
    <property type="match status" value="1"/>
</dbReference>
<dbReference type="Gene3D" id="2.60.40.10">
    <property type="entry name" value="Immunoglobulins"/>
    <property type="match status" value="7"/>
</dbReference>
<keyword evidence="3" id="KW-0326">Glycosidase</keyword>